<evidence type="ECO:0000256" key="6">
    <source>
        <dbReference type="ARBA" id="ARBA00022737"/>
    </source>
</evidence>
<comment type="similarity">
    <text evidence="2">Belongs to the protein-tyrosine phosphatase family. Receptor class 5 subfamily.</text>
</comment>
<feature type="compositionally biased region" description="Polar residues" evidence="14">
    <location>
        <begin position="1023"/>
        <end position="1033"/>
    </location>
</feature>
<feature type="domain" description="Fibronectin type-III" evidence="18">
    <location>
        <begin position="256"/>
        <end position="353"/>
    </location>
</feature>
<dbReference type="Pfam" id="PF00102">
    <property type="entry name" value="Y_phosphatase"/>
    <property type="match status" value="2"/>
</dbReference>
<dbReference type="InterPro" id="IPR050348">
    <property type="entry name" value="Protein-Tyr_Phosphatase"/>
</dbReference>
<evidence type="ECO:0000259" key="17">
    <source>
        <dbReference type="PROSITE" id="PS50056"/>
    </source>
</evidence>
<dbReference type="Pfam" id="PF00194">
    <property type="entry name" value="Carb_anhydrase"/>
    <property type="match status" value="1"/>
</dbReference>
<feature type="transmembrane region" description="Helical" evidence="15">
    <location>
        <begin position="1200"/>
        <end position="1218"/>
    </location>
</feature>
<evidence type="ECO:0000259" key="18">
    <source>
        <dbReference type="PROSITE" id="PS50853"/>
    </source>
</evidence>
<feature type="region of interest" description="Disordered" evidence="14">
    <location>
        <begin position="727"/>
        <end position="789"/>
    </location>
</feature>
<feature type="domain" description="Alpha-carbonic anhydrase" evidence="19">
    <location>
        <begin position="1"/>
        <end position="242"/>
    </location>
</feature>
<evidence type="ECO:0000256" key="1">
    <source>
        <dbReference type="ARBA" id="ARBA00004479"/>
    </source>
</evidence>
<feature type="region of interest" description="Disordered" evidence="14">
    <location>
        <begin position="468"/>
        <end position="610"/>
    </location>
</feature>
<evidence type="ECO:0000259" key="19">
    <source>
        <dbReference type="PROSITE" id="PS51144"/>
    </source>
</evidence>
<accession>A0A671VF50</accession>
<feature type="domain" description="Tyrosine specific protein phosphatases" evidence="17">
    <location>
        <begin position="1503"/>
        <end position="1577"/>
    </location>
</feature>
<dbReference type="GO" id="GO:0004725">
    <property type="term" value="F:protein tyrosine phosphatase activity"/>
    <property type="evidence" value="ECO:0007669"/>
    <property type="project" value="UniProtKB-EC"/>
</dbReference>
<dbReference type="PANTHER" id="PTHR19134:SF461">
    <property type="entry name" value="RECEPTOR-TYPE TYROSINE-PROTEIN PHOSPHATASE ZETA"/>
    <property type="match status" value="1"/>
</dbReference>
<dbReference type="SMART" id="SM01057">
    <property type="entry name" value="Carb_anhydrase"/>
    <property type="match status" value="1"/>
</dbReference>
<evidence type="ECO:0000256" key="11">
    <source>
        <dbReference type="ARBA" id="ARBA00023157"/>
    </source>
</evidence>
<gene>
    <name evidence="20" type="primary">PTPRZ1</name>
    <name evidence="20" type="synonym">ptprz1a</name>
</gene>
<feature type="region of interest" description="Disordered" evidence="14">
    <location>
        <begin position="971"/>
        <end position="1142"/>
    </location>
</feature>
<dbReference type="EC" id="3.1.3.48" evidence="3"/>
<dbReference type="InterPro" id="IPR000387">
    <property type="entry name" value="Tyr_Pase_dom"/>
</dbReference>
<dbReference type="PROSITE" id="PS50056">
    <property type="entry name" value="TYR_PHOSPHATASE_2"/>
    <property type="match status" value="1"/>
</dbReference>
<evidence type="ECO:0000256" key="4">
    <source>
        <dbReference type="ARBA" id="ARBA00022692"/>
    </source>
</evidence>
<dbReference type="GeneTree" id="ENSGT00940000155529"/>
<evidence type="ECO:0000256" key="3">
    <source>
        <dbReference type="ARBA" id="ARBA00013064"/>
    </source>
</evidence>
<dbReference type="SUPFAM" id="SSF52799">
    <property type="entry name" value="(Phosphotyrosine protein) phosphatases II"/>
    <property type="match status" value="2"/>
</dbReference>
<feature type="compositionally biased region" description="Low complexity" evidence="14">
    <location>
        <begin position="639"/>
        <end position="650"/>
    </location>
</feature>
<keyword evidence="8" id="KW-0904">Protein phosphatase</keyword>
<protein>
    <recommendedName>
        <fullName evidence="3">protein-tyrosine-phosphatase</fullName>
        <ecNumber evidence="3">3.1.3.48</ecNumber>
    </recommendedName>
</protein>
<evidence type="ECO:0000313" key="21">
    <source>
        <dbReference type="Proteomes" id="UP000472265"/>
    </source>
</evidence>
<feature type="region of interest" description="Disordered" evidence="14">
    <location>
        <begin position="376"/>
        <end position="455"/>
    </location>
</feature>
<name>A0A671VF50_SPAAU</name>
<dbReference type="CDD" id="cd00063">
    <property type="entry name" value="FN3"/>
    <property type="match status" value="1"/>
</dbReference>
<dbReference type="InterPro" id="IPR036398">
    <property type="entry name" value="CA_dom_sf"/>
</dbReference>
<dbReference type="Gene3D" id="3.90.190.10">
    <property type="entry name" value="Protein tyrosine phosphatase superfamily"/>
    <property type="match status" value="2"/>
</dbReference>
<feature type="compositionally biased region" description="Low complexity" evidence="14">
    <location>
        <begin position="376"/>
        <end position="395"/>
    </location>
</feature>
<feature type="compositionally biased region" description="Polar residues" evidence="14">
    <location>
        <begin position="1081"/>
        <end position="1093"/>
    </location>
</feature>
<keyword evidence="21" id="KW-1185">Reference proteome</keyword>
<feature type="transmembrane region" description="Helical" evidence="15">
    <location>
        <begin position="1239"/>
        <end position="1264"/>
    </location>
</feature>
<reference evidence="20" key="2">
    <citation type="submission" date="2025-08" db="UniProtKB">
        <authorList>
            <consortium name="Ensembl"/>
        </authorList>
    </citation>
    <scope>IDENTIFICATION</scope>
</reference>
<reference evidence="20" key="1">
    <citation type="submission" date="2021-04" db="EMBL/GenBank/DDBJ databases">
        <authorList>
            <consortium name="Wellcome Sanger Institute Data Sharing"/>
        </authorList>
    </citation>
    <scope>NUCLEOTIDE SEQUENCE [LARGE SCALE GENOMIC DNA]</scope>
</reference>
<comment type="subcellular location">
    <subcellularLocation>
        <location evidence="1">Membrane</location>
        <topology evidence="1">Single-pass type I membrane protein</topology>
    </subcellularLocation>
</comment>
<keyword evidence="5" id="KW-0732">Signal</keyword>
<dbReference type="Pfam" id="PF00041">
    <property type="entry name" value="fn3"/>
    <property type="match status" value="1"/>
</dbReference>
<keyword evidence="10 15" id="KW-0472">Membrane</keyword>
<keyword evidence="7" id="KW-0378">Hydrolase</keyword>
<evidence type="ECO:0000256" key="7">
    <source>
        <dbReference type="ARBA" id="ARBA00022801"/>
    </source>
</evidence>
<evidence type="ECO:0000313" key="20">
    <source>
        <dbReference type="Ensembl" id="ENSSAUP00010024387.1"/>
    </source>
</evidence>
<feature type="compositionally biased region" description="Low complexity" evidence="14">
    <location>
        <begin position="1034"/>
        <end position="1053"/>
    </location>
</feature>
<dbReference type="CDD" id="cd03122">
    <property type="entry name" value="alpha_CARP_receptor_like"/>
    <property type="match status" value="1"/>
</dbReference>
<dbReference type="SMART" id="SM00404">
    <property type="entry name" value="PTPc_motif"/>
    <property type="match status" value="2"/>
</dbReference>
<feature type="domain" description="Tyrosine-protein phosphatase" evidence="16">
    <location>
        <begin position="1617"/>
        <end position="1871"/>
    </location>
</feature>
<evidence type="ECO:0000256" key="13">
    <source>
        <dbReference type="ARBA" id="ARBA00051722"/>
    </source>
</evidence>
<dbReference type="InterPro" id="IPR003961">
    <property type="entry name" value="FN3_dom"/>
</dbReference>
<evidence type="ECO:0000256" key="8">
    <source>
        <dbReference type="ARBA" id="ARBA00022912"/>
    </source>
</evidence>
<dbReference type="SMART" id="SM00060">
    <property type="entry name" value="FN3"/>
    <property type="match status" value="1"/>
</dbReference>
<keyword evidence="12" id="KW-0325">Glycoprotein</keyword>
<evidence type="ECO:0000256" key="14">
    <source>
        <dbReference type="SAM" id="MobiDB-lite"/>
    </source>
</evidence>
<evidence type="ECO:0000256" key="15">
    <source>
        <dbReference type="SAM" id="Phobius"/>
    </source>
</evidence>
<feature type="compositionally biased region" description="Polar residues" evidence="14">
    <location>
        <begin position="396"/>
        <end position="420"/>
    </location>
</feature>
<dbReference type="SUPFAM" id="SSF49265">
    <property type="entry name" value="Fibronectin type III"/>
    <property type="match status" value="1"/>
</dbReference>
<feature type="compositionally biased region" description="Low complexity" evidence="14">
    <location>
        <begin position="971"/>
        <end position="990"/>
    </location>
</feature>
<evidence type="ECO:0000259" key="16">
    <source>
        <dbReference type="PROSITE" id="PS50055"/>
    </source>
</evidence>
<keyword evidence="4 15" id="KW-0812">Transmembrane</keyword>
<dbReference type="InterPro" id="IPR016130">
    <property type="entry name" value="Tyr_Pase_AS"/>
</dbReference>
<keyword evidence="11" id="KW-1015">Disulfide bond</keyword>
<dbReference type="InterPro" id="IPR041887">
    <property type="entry name" value="Alpha_CARP_receptor-type"/>
</dbReference>
<organism evidence="20 21">
    <name type="scientific">Sparus aurata</name>
    <name type="common">Gilthead sea bream</name>
    <dbReference type="NCBI Taxonomy" id="8175"/>
    <lineage>
        <taxon>Eukaryota</taxon>
        <taxon>Metazoa</taxon>
        <taxon>Chordata</taxon>
        <taxon>Craniata</taxon>
        <taxon>Vertebrata</taxon>
        <taxon>Euteleostomi</taxon>
        <taxon>Actinopterygii</taxon>
        <taxon>Neopterygii</taxon>
        <taxon>Teleostei</taxon>
        <taxon>Neoteleostei</taxon>
        <taxon>Acanthomorphata</taxon>
        <taxon>Eupercaria</taxon>
        <taxon>Spariformes</taxon>
        <taxon>Sparidae</taxon>
        <taxon>Sparus</taxon>
    </lineage>
</organism>
<evidence type="ECO:0000256" key="5">
    <source>
        <dbReference type="ARBA" id="ARBA00022729"/>
    </source>
</evidence>
<dbReference type="InterPro" id="IPR029021">
    <property type="entry name" value="Prot-tyrosine_phosphatase-like"/>
</dbReference>
<dbReference type="Proteomes" id="UP000472265">
    <property type="component" value="Chromosome 8"/>
</dbReference>
<keyword evidence="9 15" id="KW-1133">Transmembrane helix</keyword>
<dbReference type="InterPro" id="IPR013783">
    <property type="entry name" value="Ig-like_fold"/>
</dbReference>
<dbReference type="InterPro" id="IPR003595">
    <property type="entry name" value="Tyr_Pase_cat"/>
</dbReference>
<dbReference type="PROSITE" id="PS51144">
    <property type="entry name" value="ALPHA_CA_2"/>
    <property type="match status" value="1"/>
</dbReference>
<dbReference type="Ensembl" id="ENSSAUT00010025761.1">
    <property type="protein sequence ID" value="ENSSAUP00010024387.1"/>
    <property type="gene ID" value="ENSSAUG00010009324.1"/>
</dbReference>
<feature type="region of interest" description="Disordered" evidence="14">
    <location>
        <begin position="625"/>
        <end position="708"/>
    </location>
</feature>
<dbReference type="Gene3D" id="2.60.40.10">
    <property type="entry name" value="Immunoglobulins"/>
    <property type="match status" value="1"/>
</dbReference>
<feature type="compositionally biased region" description="Low complexity" evidence="14">
    <location>
        <begin position="585"/>
        <end position="604"/>
    </location>
</feature>
<dbReference type="PROSITE" id="PS50853">
    <property type="entry name" value="FN3"/>
    <property type="match status" value="1"/>
</dbReference>
<dbReference type="FunFam" id="3.90.190.10:FF:000016">
    <property type="entry name" value="receptor-type tyrosine-protein phosphatase gamma isoform X1"/>
    <property type="match status" value="1"/>
</dbReference>
<keyword evidence="6" id="KW-0677">Repeat</keyword>
<feature type="compositionally biased region" description="Low complexity" evidence="14">
    <location>
        <begin position="740"/>
        <end position="760"/>
    </location>
</feature>
<sequence>NAKQSPINIEENLAQVKLQYQKLSFDGWESLTTDSTTIKNDGKTGENQNLPFYVSGGGLRSKFKVGRITFHWGRCNASSEGSEHSLDGVKYPLEMQIYCYEAQRFDSLDETIKAGGRITALAVLFETSTEDNMNYAAIIDGINSVSRFGKSAEVSPFALRGLLPNSTEKYFIYNGSLTTPPCSETVEWIVFKNTAAISDEQLEMFCEVMTMQQAGYVMLMDYLQNNYREQQEQFMGQVFSSYTGTEEVLTPVCSSEPENIQASPHNLTSLLVTWERPRAVYDASIEKYSVTYGLANVESAAPVVYLTDGDQDVGAILDDLLANTSYTVQVVAVCTNGLYGRVSDLLTVVMPDNYDPNLSWNEPVPTEDYDQAWIPTTSPRTTTSGLPLLPLPGIRSTTTESVQRKTTTNPVLLARSTHSGQAHGRSEETAHHSTSTRPPEVALSPETRGSADFSGNVPVYFTTTTSKGAFTSTTTTTPSQSTPKTDGVLQGISPKDSSETTKGGVSTTTATFTSAKTKGGKSISSFSSTTTTSRSRTSDMSSTTTSSSLIRAKIDRGLARPVNEDTTTDVGVSAEGLPGIQAEGSTSTTSSSSAAAPRRPTSPSMPNFSSTTASVRLSGVFLQTTQPLSNGERPFVLPSSSSSSSSFASSPLCDTADPGAAPSTCLHDPPSSSWPVLSASASDSQHAATAPSKDPASPSALTLPASTLPHLPHPSLPLSGWETNPVSPGVGFNDNDSDGDLLSGSLSSSVSSGDPSLFSDTSPLQTVPDPSGTTVAAEPSESARDPSLSTVSLSLSPTLEPSVILSSDFTFSSTTPGLSRSYSGGFEDSRYATGSKLESFLPEVSGDGFPLASDVDPLCGCSLEPSASSSWLHASPHVPLPSSAWDSASLELYSSVGFPSVSGVGTDSLLRSLSVAGSDGLSLDHNAISPSSSSSHSHLLQVTYSDLPISVAATASGVRDTWFSASDGNSALHTSPLPSSPSASPFTPTPERQALDTSSSASGSALFPDSQEGVDQEWDRVQASASGENTIPYSTKITNTSPPSTTSESGQTPDDVDEHPSAFYFESESGSAVTPEVGDTVTPTFPAVTSASPLSLGGEEESGSGQGEGLYDNETSSDFSIPERTERESEEEEPVAGKKAVRGAKKSALHLQNAKGSGRVLDIITMTNPPSLNNKTTFHSFLFFHFYTGISCMQGTNATGDFFLCSIFNVVLFCSLSSDASNSSHESRVGSIRERERKAVVPLAVISTLTVFGLIVLISILVYWRTCFQTAHFYIDDSSSPRVIPAPSTAALTSDTETAFPVKEFVKHVAELHDTGGFQRGFEEVQACTVDMGMTTDSSNHPDNKTKNRYSNILAYDHSRVRLSPQADKDGKMRDYINANYVDGFKASRSYIAAQGPLRSSTEDFWRMIWEQNVCVIVMITNLVEKGRRKCDQYWPTEVQEEYGSYLVTVKSVRALAYYTQRTFSVRNTNAKKGSQKGRSNERTVMQYHYTQWPDMGVPEFALPLLSFVRKSSKAKKDEKEPVVVHCSAGVGRTGTYIVLDSMLKQIRDESSVNITGFLKHIRTQRNYLVQTEEQYVFIHDALVEAILSGETEVEAAQLHRYVDELLIPGPAGRTRLDKQFKLVCHSGVNQSDYSTALQDCNHSKNRNCSVIPVERSRVRLSTTEQETSDYINASYITGYRQSSEFIITQNPLPGTIKDFWRMIWDHNAQIIVSLLGTQTDEPCDAWPRKGQPISCETFTVTQRSENLICLANEDMLVVQEYVLEATQDDFVLEVKHYRAPRWPNPDSPISNTFELLNLVKEENLHSLGFFFSVGGVTAGTFCALTSLTRQLEAEGSVDVFQAAKLTNLMRPGIFGDIEQYQFLYKAMLSLIGTQEDEKTLQSSDNNGTIVVGTASTAESLESLV</sequence>
<feature type="compositionally biased region" description="Low complexity" evidence="14">
    <location>
        <begin position="500"/>
        <end position="548"/>
    </location>
</feature>
<proteinExistence type="inferred from homology"/>
<dbReference type="InterPro" id="IPR001148">
    <property type="entry name" value="CA_dom"/>
</dbReference>
<dbReference type="GO" id="GO:0016020">
    <property type="term" value="C:membrane"/>
    <property type="evidence" value="ECO:0007669"/>
    <property type="project" value="UniProtKB-SubCell"/>
</dbReference>
<dbReference type="InterPro" id="IPR000242">
    <property type="entry name" value="PTP_cat"/>
</dbReference>
<evidence type="ECO:0000256" key="12">
    <source>
        <dbReference type="ARBA" id="ARBA00023180"/>
    </source>
</evidence>
<reference evidence="20" key="3">
    <citation type="submission" date="2025-09" db="UniProtKB">
        <authorList>
            <consortium name="Ensembl"/>
        </authorList>
    </citation>
    <scope>IDENTIFICATION</scope>
</reference>
<comment type="catalytic activity">
    <reaction evidence="13">
        <text>O-phospho-L-tyrosyl-[protein] + H2O = L-tyrosyl-[protein] + phosphate</text>
        <dbReference type="Rhea" id="RHEA:10684"/>
        <dbReference type="Rhea" id="RHEA-COMP:10136"/>
        <dbReference type="Rhea" id="RHEA-COMP:20101"/>
        <dbReference type="ChEBI" id="CHEBI:15377"/>
        <dbReference type="ChEBI" id="CHEBI:43474"/>
        <dbReference type="ChEBI" id="CHEBI:46858"/>
        <dbReference type="ChEBI" id="CHEBI:61978"/>
        <dbReference type="EC" id="3.1.3.48"/>
    </reaction>
</comment>
<evidence type="ECO:0000256" key="9">
    <source>
        <dbReference type="ARBA" id="ARBA00022989"/>
    </source>
</evidence>
<dbReference type="PRINTS" id="PR00700">
    <property type="entry name" value="PRTYPHPHTASE"/>
</dbReference>
<feature type="domain" description="Tyrosine-protein phosphatase" evidence="16">
    <location>
        <begin position="1318"/>
        <end position="1586"/>
    </location>
</feature>
<dbReference type="InterPro" id="IPR036116">
    <property type="entry name" value="FN3_sf"/>
</dbReference>
<feature type="compositionally biased region" description="Low complexity" evidence="14">
    <location>
        <begin position="468"/>
        <end position="485"/>
    </location>
</feature>
<dbReference type="Gene3D" id="3.10.200.10">
    <property type="entry name" value="Alpha carbonic anhydrase"/>
    <property type="match status" value="1"/>
</dbReference>
<dbReference type="SMART" id="SM00194">
    <property type="entry name" value="PTPc"/>
    <property type="match status" value="2"/>
</dbReference>
<evidence type="ECO:0000256" key="2">
    <source>
        <dbReference type="ARBA" id="ARBA00006246"/>
    </source>
</evidence>
<dbReference type="InParanoid" id="A0A671VF50"/>
<dbReference type="PROSITE" id="PS00383">
    <property type="entry name" value="TYR_PHOSPHATASE_1"/>
    <property type="match status" value="1"/>
</dbReference>
<feature type="compositionally biased region" description="Low complexity" evidence="14">
    <location>
        <begin position="669"/>
        <end position="684"/>
    </location>
</feature>
<dbReference type="PANTHER" id="PTHR19134">
    <property type="entry name" value="RECEPTOR-TYPE TYROSINE-PROTEIN PHOSPHATASE"/>
    <property type="match status" value="1"/>
</dbReference>
<dbReference type="PROSITE" id="PS50055">
    <property type="entry name" value="TYR_PHOSPHATASE_PTP"/>
    <property type="match status" value="2"/>
</dbReference>
<evidence type="ECO:0000256" key="10">
    <source>
        <dbReference type="ARBA" id="ARBA00023136"/>
    </source>
</evidence>
<dbReference type="SUPFAM" id="SSF51069">
    <property type="entry name" value="Carbonic anhydrase"/>
    <property type="match status" value="1"/>
</dbReference>
<dbReference type="FunFam" id="3.90.190.10:FF:000271">
    <property type="entry name" value="Protein tyrosine phosphatase, receptor-type, Z polypeptide 1a"/>
    <property type="match status" value="1"/>
</dbReference>